<organism evidence="1 2">
    <name type="scientific">Achromobacter aegrifaciens</name>
    <dbReference type="NCBI Taxonomy" id="1287736"/>
    <lineage>
        <taxon>Bacteria</taxon>
        <taxon>Pseudomonadati</taxon>
        <taxon>Pseudomonadota</taxon>
        <taxon>Betaproteobacteria</taxon>
        <taxon>Burkholderiales</taxon>
        <taxon>Alcaligenaceae</taxon>
        <taxon>Achromobacter</taxon>
    </lineage>
</organism>
<dbReference type="EMBL" id="CYTK01000003">
    <property type="protein sequence ID" value="CUJ01576.1"/>
    <property type="molecule type" value="Genomic_DNA"/>
</dbReference>
<evidence type="ECO:0000313" key="2">
    <source>
        <dbReference type="Proteomes" id="UP000044098"/>
    </source>
</evidence>
<dbReference type="AlphaFoldDB" id="A0AAD2KJY7"/>
<proteinExistence type="predicted"/>
<dbReference type="RefSeq" id="WP_054453453.1">
    <property type="nucleotide sequence ID" value="NZ_CYTK01000003.1"/>
</dbReference>
<dbReference type="Proteomes" id="UP000044098">
    <property type="component" value="Unassembled WGS sequence"/>
</dbReference>
<name>A0AAD2KJY7_ACHAE</name>
<gene>
    <name evidence="1" type="ORF">ERS370000_02442</name>
</gene>
<sequence>MTEFTPAACQASSQRLIGDYIQQVGAFGDPEKVRKALEMLISSAALGYGFVSNQLAVIDLLLRTSMHVAQRMEDGDAYPETVQ</sequence>
<protein>
    <submittedName>
        <fullName evidence="1">Uncharacterized protein</fullName>
    </submittedName>
</protein>
<accession>A0AAD2KJY7</accession>
<reference evidence="1 2" key="1">
    <citation type="submission" date="2015-09" db="EMBL/GenBank/DDBJ databases">
        <authorList>
            <consortium name="Pathogen Informatics"/>
        </authorList>
    </citation>
    <scope>NUCLEOTIDE SEQUENCE [LARGE SCALE GENOMIC DNA]</scope>
    <source>
        <strain evidence="1 2">2789STDY5608625</strain>
    </source>
</reference>
<comment type="caution">
    <text evidence="1">The sequence shown here is derived from an EMBL/GenBank/DDBJ whole genome shotgun (WGS) entry which is preliminary data.</text>
</comment>
<evidence type="ECO:0000313" key="1">
    <source>
        <dbReference type="EMBL" id="CUJ01576.1"/>
    </source>
</evidence>